<accession>A0A7Y0VB71</accession>
<proteinExistence type="predicted"/>
<dbReference type="AlphaFoldDB" id="A0A7Y0VB71"/>
<organism evidence="1">
    <name type="scientific">Streptococcus sanguinis</name>
    <dbReference type="NCBI Taxonomy" id="1305"/>
    <lineage>
        <taxon>Bacteria</taxon>
        <taxon>Bacillati</taxon>
        <taxon>Bacillota</taxon>
        <taxon>Bacilli</taxon>
        <taxon>Lactobacillales</taxon>
        <taxon>Streptococcaceae</taxon>
        <taxon>Streptococcus</taxon>
    </lineage>
</organism>
<gene>
    <name evidence="1" type="ORF">HGP05_02495</name>
</gene>
<reference evidence="1" key="1">
    <citation type="submission" date="2020-04" db="EMBL/GenBank/DDBJ databases">
        <authorList>
            <person name="Chakraborty B."/>
            <person name="Walker A.R."/>
            <person name="Burne R.A."/>
        </authorList>
    </citation>
    <scope>NUCLEOTIDE SEQUENCE [LARGE SCALE GENOMIC DNA]</scope>
    <source>
        <strain evidence="1">BCA8</strain>
    </source>
</reference>
<dbReference type="EMBL" id="JABBCN010000001">
    <property type="protein sequence ID" value="NMX24645.1"/>
    <property type="molecule type" value="Genomic_DNA"/>
</dbReference>
<name>A0A7Y0VB71_STRSA</name>
<evidence type="ECO:0000313" key="1">
    <source>
        <dbReference type="EMBL" id="NMX24645.1"/>
    </source>
</evidence>
<protein>
    <submittedName>
        <fullName evidence="1">Uncharacterized protein</fullName>
    </submittedName>
</protein>
<sequence length="65" mass="7443">MRKLVKRHGCFTGSKDVEDTEKQLAADKDALIQAQEVVNNIDGDRSKKRKNLLKLRQNLLPLKII</sequence>
<comment type="caution">
    <text evidence="1">The sequence shown here is derived from an EMBL/GenBank/DDBJ whole genome shotgun (WGS) entry which is preliminary data.</text>
</comment>